<proteinExistence type="predicted"/>
<dbReference type="EMBL" id="JBBNFW010000189">
    <property type="protein sequence ID" value="MEQ2414349.1"/>
    <property type="molecule type" value="Genomic_DNA"/>
</dbReference>
<evidence type="ECO:0000313" key="1">
    <source>
        <dbReference type="EMBL" id="MEQ2414349.1"/>
    </source>
</evidence>
<dbReference type="Proteomes" id="UP001470752">
    <property type="component" value="Unassembled WGS sequence"/>
</dbReference>
<accession>A0ABV1CPN8</accession>
<name>A0ABV1CPN8_9FIRM</name>
<organism evidence="1 2">
    <name type="scientific">Blautia acetigignens</name>
    <dbReference type="NCBI Taxonomy" id="2981783"/>
    <lineage>
        <taxon>Bacteria</taxon>
        <taxon>Bacillati</taxon>
        <taxon>Bacillota</taxon>
        <taxon>Clostridia</taxon>
        <taxon>Lachnospirales</taxon>
        <taxon>Lachnospiraceae</taxon>
        <taxon>Blautia</taxon>
    </lineage>
</organism>
<keyword evidence="2" id="KW-1185">Reference proteome</keyword>
<dbReference type="InterPro" id="IPR009711">
    <property type="entry name" value="UPF0473"/>
</dbReference>
<gene>
    <name evidence="1" type="ORF">AAAX94_15155</name>
</gene>
<dbReference type="RefSeq" id="WP_021925597.1">
    <property type="nucleotide sequence ID" value="NZ_JBBNFW010000189.1"/>
</dbReference>
<dbReference type="Pfam" id="PF06949">
    <property type="entry name" value="DUF1292"/>
    <property type="match status" value="1"/>
</dbReference>
<reference evidence="1 2" key="1">
    <citation type="submission" date="2024-04" db="EMBL/GenBank/DDBJ databases">
        <title>Human intestinal bacterial collection.</title>
        <authorList>
            <person name="Pauvert C."/>
            <person name="Hitch T.C.A."/>
            <person name="Clavel T."/>
        </authorList>
    </citation>
    <scope>NUCLEOTIDE SEQUENCE [LARGE SCALE GENOMIC DNA]</scope>
    <source>
        <strain evidence="1 2">CLA-AA-H161</strain>
    </source>
</reference>
<evidence type="ECO:0000313" key="2">
    <source>
        <dbReference type="Proteomes" id="UP001470752"/>
    </source>
</evidence>
<comment type="caution">
    <text evidence="1">The sequence shown here is derived from an EMBL/GenBank/DDBJ whole genome shotgun (WGS) entry which is preliminary data.</text>
</comment>
<sequence>MADEMNKSTPVEEEIEIITLTDENGEDMDFEFLDQIDYEGKRYAVLLPPIEDVEGEEENEDEEVLILQVEEGGNDEAESYVFVDDDDILSAVFDIFKEKFKDEFDFAEE</sequence>
<protein>
    <submittedName>
        <fullName evidence="1">DUF1292 domain-containing protein</fullName>
    </submittedName>
</protein>